<sequence length="349" mass="36368">MSVTNAPQYAAAAAAVVAASLHDVRPRLREAVGPADGRGRARWGSCLGGPSLTSQRVTSGPATSWVGTSSGSKLEVARLQPNLASRVSTAQQRAAAPRPSSKQDEARRVDARRPAAPNGHGVGCVFHARPETAKPKSIRSANRWRHAGRATDRLSGCESRAIVTPVHGISKSSESDVAGRLDQTHAQPCLPSISAHASANLQLRDEVFFFFLSSPRAPIQVPSFVPNHGVVVGRKDFSCPVPRSSEAQGEREGFVRGYAYVVAGVGGGQDPVGAGNSMRPALQVWRRPPPSSPPKGLGFGMGNRTCSSGSESRAGRGGRGGDGGVRPEGRLGIAGEVGTKSASPKEENN</sequence>
<evidence type="ECO:0000313" key="3">
    <source>
        <dbReference type="Proteomes" id="UP001287286"/>
    </source>
</evidence>
<dbReference type="EMBL" id="JAWRVI010000010">
    <property type="protein sequence ID" value="KAK4092016.1"/>
    <property type="molecule type" value="Genomic_DNA"/>
</dbReference>
<feature type="compositionally biased region" description="Polar residues" evidence="1">
    <location>
        <begin position="51"/>
        <end position="70"/>
    </location>
</feature>
<feature type="compositionally biased region" description="Basic and acidic residues" evidence="1">
    <location>
        <begin position="101"/>
        <end position="113"/>
    </location>
</feature>
<feature type="region of interest" description="Disordered" evidence="1">
    <location>
        <begin position="286"/>
        <end position="349"/>
    </location>
</feature>
<keyword evidence="3" id="KW-1185">Reference proteome</keyword>
<name>A0ABR0C7F2_PURLI</name>
<dbReference type="Proteomes" id="UP001287286">
    <property type="component" value="Unassembled WGS sequence"/>
</dbReference>
<accession>A0ABR0C7F2</accession>
<evidence type="ECO:0000313" key="2">
    <source>
        <dbReference type="EMBL" id="KAK4092016.1"/>
    </source>
</evidence>
<gene>
    <name evidence="2" type="ORF">Purlil1_3855</name>
</gene>
<evidence type="ECO:0000256" key="1">
    <source>
        <dbReference type="SAM" id="MobiDB-lite"/>
    </source>
</evidence>
<proteinExistence type="predicted"/>
<reference evidence="2 3" key="1">
    <citation type="journal article" date="2024" name="Microbiol. Resour. Announc.">
        <title>Genome annotations for the ascomycete fungi Trichoderma harzianum, Trichoderma aggressivum, and Purpureocillium lilacinum.</title>
        <authorList>
            <person name="Beijen E.P.W."/>
            <person name="Ohm R.A."/>
        </authorList>
    </citation>
    <scope>NUCLEOTIDE SEQUENCE [LARGE SCALE GENOMIC DNA]</scope>
    <source>
        <strain evidence="2 3">CBS 150709</strain>
    </source>
</reference>
<feature type="region of interest" description="Disordered" evidence="1">
    <location>
        <begin position="32"/>
        <end position="70"/>
    </location>
</feature>
<organism evidence="2 3">
    <name type="scientific">Purpureocillium lilacinum</name>
    <name type="common">Paecilomyces lilacinus</name>
    <dbReference type="NCBI Taxonomy" id="33203"/>
    <lineage>
        <taxon>Eukaryota</taxon>
        <taxon>Fungi</taxon>
        <taxon>Dikarya</taxon>
        <taxon>Ascomycota</taxon>
        <taxon>Pezizomycotina</taxon>
        <taxon>Sordariomycetes</taxon>
        <taxon>Hypocreomycetidae</taxon>
        <taxon>Hypocreales</taxon>
        <taxon>Ophiocordycipitaceae</taxon>
        <taxon>Purpureocillium</taxon>
    </lineage>
</organism>
<comment type="caution">
    <text evidence="2">The sequence shown here is derived from an EMBL/GenBank/DDBJ whole genome shotgun (WGS) entry which is preliminary data.</text>
</comment>
<feature type="compositionally biased region" description="Gly residues" evidence="1">
    <location>
        <begin position="315"/>
        <end position="326"/>
    </location>
</feature>
<protein>
    <submittedName>
        <fullName evidence="2">Uncharacterized protein</fullName>
    </submittedName>
</protein>
<feature type="region of interest" description="Disordered" evidence="1">
    <location>
        <begin position="85"/>
        <end position="126"/>
    </location>
</feature>